<name>A0ABS9ZDZ5_9HYPH</name>
<evidence type="ECO:0000313" key="6">
    <source>
        <dbReference type="Proteomes" id="UP001139104"/>
    </source>
</evidence>
<keyword evidence="3" id="KW-0804">Transcription</keyword>
<evidence type="ECO:0000256" key="1">
    <source>
        <dbReference type="ARBA" id="ARBA00023015"/>
    </source>
</evidence>
<dbReference type="PANTHER" id="PTHR44688">
    <property type="entry name" value="DNA-BINDING TRANSCRIPTIONAL ACTIVATOR DEVR_DOSR"/>
    <property type="match status" value="1"/>
</dbReference>
<dbReference type="InterPro" id="IPR000792">
    <property type="entry name" value="Tscrpt_reg_LuxR_C"/>
</dbReference>
<dbReference type="Proteomes" id="UP001139104">
    <property type="component" value="Unassembled WGS sequence"/>
</dbReference>
<dbReference type="InterPro" id="IPR036693">
    <property type="entry name" value="TF_LuxR_autoind-bd_dom_sf"/>
</dbReference>
<keyword evidence="6" id="KW-1185">Reference proteome</keyword>
<dbReference type="PROSITE" id="PS50043">
    <property type="entry name" value="HTH_LUXR_2"/>
    <property type="match status" value="1"/>
</dbReference>
<comment type="caution">
    <text evidence="5">The sequence shown here is derived from an EMBL/GenBank/DDBJ whole genome shotgun (WGS) entry which is preliminary data.</text>
</comment>
<evidence type="ECO:0000256" key="2">
    <source>
        <dbReference type="ARBA" id="ARBA00023125"/>
    </source>
</evidence>
<dbReference type="SUPFAM" id="SSF75516">
    <property type="entry name" value="Pheromone-binding domain of LuxR-like quorum-sensing transcription factors"/>
    <property type="match status" value="1"/>
</dbReference>
<dbReference type="InterPro" id="IPR005143">
    <property type="entry name" value="TF_LuxR_autoind-bd_dom"/>
</dbReference>
<evidence type="ECO:0000256" key="3">
    <source>
        <dbReference type="ARBA" id="ARBA00023163"/>
    </source>
</evidence>
<protein>
    <submittedName>
        <fullName evidence="5">LuxR family transcriptional regulator</fullName>
    </submittedName>
</protein>
<dbReference type="Pfam" id="PF03472">
    <property type="entry name" value="Autoind_bind"/>
    <property type="match status" value="1"/>
</dbReference>
<accession>A0ABS9ZDZ5</accession>
<dbReference type="SUPFAM" id="SSF46894">
    <property type="entry name" value="C-terminal effector domain of the bipartite response regulators"/>
    <property type="match status" value="1"/>
</dbReference>
<reference evidence="5" key="1">
    <citation type="journal article" date="2022" name="ISME J.">
        <title>Identification of active gaseous-alkane degraders at natural gas seeps.</title>
        <authorList>
            <person name="Farhan Ul Haque M."/>
            <person name="Hernandez M."/>
            <person name="Crombie A.T."/>
            <person name="Murrell J.C."/>
        </authorList>
    </citation>
    <scope>NUCLEOTIDE SEQUENCE</scope>
    <source>
        <strain evidence="5">PC2</strain>
    </source>
</reference>
<dbReference type="InterPro" id="IPR016032">
    <property type="entry name" value="Sig_transdc_resp-reg_C-effctor"/>
</dbReference>
<keyword evidence="2" id="KW-0238">DNA-binding</keyword>
<keyword evidence="1" id="KW-0805">Transcription regulation</keyword>
<dbReference type="EMBL" id="JAIVFP010000002">
    <property type="protein sequence ID" value="MCI4685006.1"/>
    <property type="molecule type" value="Genomic_DNA"/>
</dbReference>
<proteinExistence type="predicted"/>
<sequence>MLRLRISAPIPWKNSPQPEQCREGPLAPTSAFRRICRGQTILDKDFDETWRFIESIERSSDAAEVERSLLKIAVQYGFNSVFAGIVPTARVSPEEIASRILFQRFPSEWSARYHDRGYVFRDPIVHRLQHERTPFDWEDAYRSCPAAKDVTLIKGEAAEFGLREGYVVPVPTLDGSLAAVSFGGSNADVDAEGRALLGFAASYAVGAFLHHQESRRRLLGKVSPREFDCLLWAAEGKTDWEISVILGISKPTVVKHLLSAREKLGAVTKGHAIAIALRMKLLR</sequence>
<dbReference type="PANTHER" id="PTHR44688:SF16">
    <property type="entry name" value="DNA-BINDING TRANSCRIPTIONAL ACTIVATOR DEVR_DOSR"/>
    <property type="match status" value="1"/>
</dbReference>
<dbReference type="InterPro" id="IPR036388">
    <property type="entry name" value="WH-like_DNA-bd_sf"/>
</dbReference>
<dbReference type="PRINTS" id="PR00038">
    <property type="entry name" value="HTHLUXR"/>
</dbReference>
<feature type="domain" description="HTH luxR-type" evidence="4">
    <location>
        <begin position="215"/>
        <end position="280"/>
    </location>
</feature>
<dbReference type="Gene3D" id="1.10.10.10">
    <property type="entry name" value="Winged helix-like DNA-binding domain superfamily/Winged helix DNA-binding domain"/>
    <property type="match status" value="1"/>
</dbReference>
<dbReference type="SMART" id="SM00421">
    <property type="entry name" value="HTH_LUXR"/>
    <property type="match status" value="1"/>
</dbReference>
<evidence type="ECO:0000313" key="5">
    <source>
        <dbReference type="EMBL" id="MCI4685006.1"/>
    </source>
</evidence>
<gene>
    <name evidence="5" type="ORF">K2U94_19970</name>
</gene>
<dbReference type="RefSeq" id="WP_243069027.1">
    <property type="nucleotide sequence ID" value="NZ_JAIVFK010000018.1"/>
</dbReference>
<evidence type="ECO:0000259" key="4">
    <source>
        <dbReference type="PROSITE" id="PS50043"/>
    </source>
</evidence>
<dbReference type="Gene3D" id="3.30.450.80">
    <property type="entry name" value="Transcription factor LuxR-like, autoinducer-binding domain"/>
    <property type="match status" value="1"/>
</dbReference>
<organism evidence="5 6">
    <name type="scientific">Candidatus Rhodoblastus alkanivorans</name>
    <dbReference type="NCBI Taxonomy" id="2954117"/>
    <lineage>
        <taxon>Bacteria</taxon>
        <taxon>Pseudomonadati</taxon>
        <taxon>Pseudomonadota</taxon>
        <taxon>Alphaproteobacteria</taxon>
        <taxon>Hyphomicrobiales</taxon>
        <taxon>Rhodoblastaceae</taxon>
        <taxon>Rhodoblastus</taxon>
    </lineage>
</organism>
<dbReference type="CDD" id="cd06170">
    <property type="entry name" value="LuxR_C_like"/>
    <property type="match status" value="1"/>
</dbReference>
<dbReference type="Pfam" id="PF00196">
    <property type="entry name" value="GerE"/>
    <property type="match status" value="1"/>
</dbReference>